<feature type="domain" description="2OGFeDO JBP1/TET oxygenase" evidence="6">
    <location>
        <begin position="112"/>
        <end position="236"/>
    </location>
</feature>
<comment type="cofactor">
    <cofactor evidence="1">
        <name>Fe(2+)</name>
        <dbReference type="ChEBI" id="CHEBI:29033"/>
    </cofactor>
</comment>
<organism evidence="7 8">
    <name type="scientific">Coniophora puteana (strain RWD-64-598)</name>
    <name type="common">Brown rot fungus</name>
    <dbReference type="NCBI Taxonomy" id="741705"/>
    <lineage>
        <taxon>Eukaryota</taxon>
        <taxon>Fungi</taxon>
        <taxon>Dikarya</taxon>
        <taxon>Basidiomycota</taxon>
        <taxon>Agaricomycotina</taxon>
        <taxon>Agaricomycetes</taxon>
        <taxon>Agaricomycetidae</taxon>
        <taxon>Boletales</taxon>
        <taxon>Coniophorineae</taxon>
        <taxon>Coniophoraceae</taxon>
        <taxon>Coniophora</taxon>
    </lineage>
</organism>
<evidence type="ECO:0000256" key="2">
    <source>
        <dbReference type="ARBA" id="ARBA00022723"/>
    </source>
</evidence>
<reference evidence="8" key="1">
    <citation type="journal article" date="2012" name="Science">
        <title>The Paleozoic origin of enzymatic lignin decomposition reconstructed from 31 fungal genomes.</title>
        <authorList>
            <person name="Floudas D."/>
            <person name="Binder M."/>
            <person name="Riley R."/>
            <person name="Barry K."/>
            <person name="Blanchette R.A."/>
            <person name="Henrissat B."/>
            <person name="Martinez A.T."/>
            <person name="Otillar R."/>
            <person name="Spatafora J.W."/>
            <person name="Yadav J.S."/>
            <person name="Aerts A."/>
            <person name="Benoit I."/>
            <person name="Boyd A."/>
            <person name="Carlson A."/>
            <person name="Copeland A."/>
            <person name="Coutinho P.M."/>
            <person name="de Vries R.P."/>
            <person name="Ferreira P."/>
            <person name="Findley K."/>
            <person name="Foster B."/>
            <person name="Gaskell J."/>
            <person name="Glotzer D."/>
            <person name="Gorecki P."/>
            <person name="Heitman J."/>
            <person name="Hesse C."/>
            <person name="Hori C."/>
            <person name="Igarashi K."/>
            <person name="Jurgens J.A."/>
            <person name="Kallen N."/>
            <person name="Kersten P."/>
            <person name="Kohler A."/>
            <person name="Kuees U."/>
            <person name="Kumar T.K.A."/>
            <person name="Kuo A."/>
            <person name="LaButti K."/>
            <person name="Larrondo L.F."/>
            <person name="Lindquist E."/>
            <person name="Ling A."/>
            <person name="Lombard V."/>
            <person name="Lucas S."/>
            <person name="Lundell T."/>
            <person name="Martin R."/>
            <person name="McLaughlin D.J."/>
            <person name="Morgenstern I."/>
            <person name="Morin E."/>
            <person name="Murat C."/>
            <person name="Nagy L.G."/>
            <person name="Nolan M."/>
            <person name="Ohm R.A."/>
            <person name="Patyshakuliyeva A."/>
            <person name="Rokas A."/>
            <person name="Ruiz-Duenas F.J."/>
            <person name="Sabat G."/>
            <person name="Salamov A."/>
            <person name="Samejima M."/>
            <person name="Schmutz J."/>
            <person name="Slot J.C."/>
            <person name="St John F."/>
            <person name="Stenlid J."/>
            <person name="Sun H."/>
            <person name="Sun S."/>
            <person name="Syed K."/>
            <person name="Tsang A."/>
            <person name="Wiebenga A."/>
            <person name="Young D."/>
            <person name="Pisabarro A."/>
            <person name="Eastwood D.C."/>
            <person name="Martin F."/>
            <person name="Cullen D."/>
            <person name="Grigoriev I.V."/>
            <person name="Hibbett D.S."/>
        </authorList>
    </citation>
    <scope>NUCLEOTIDE SEQUENCE [LARGE SCALE GENOMIC DNA]</scope>
    <source>
        <strain evidence="8">RWD-64-598 SS2</strain>
    </source>
</reference>
<dbReference type="AlphaFoldDB" id="R7SFQ3"/>
<evidence type="ECO:0000313" key="8">
    <source>
        <dbReference type="Proteomes" id="UP000053558"/>
    </source>
</evidence>
<sequence>ARRPFHLVTGAGEPIMWYLPDTVPAETQTSVFRDLAPIAPALRNSIVQGSLDDWRCSSYLFKEDTGGLRAAPGCINVSPAWFAQGHNASQNLREGPSQAALREWVSASAHPMAIPSAILAIIHPDQYRQGLRCMRRLRRRTILEPFVDSWASAFNAMTVISNRETLYHRDGGGYFQWYDILGTYGQYSRGLLSFPALGIDLDYRPGTIVAFAGNVLRHGVPHPDGERVCLAHYMRKNLHEYVHTGHAQWGVCL</sequence>
<keyword evidence="5" id="KW-0408">Iron</keyword>
<name>R7SFQ3_CONPW</name>
<evidence type="ECO:0000256" key="4">
    <source>
        <dbReference type="ARBA" id="ARBA00023002"/>
    </source>
</evidence>
<dbReference type="EMBL" id="JH711601">
    <property type="protein sequence ID" value="EIW73919.1"/>
    <property type="molecule type" value="Genomic_DNA"/>
</dbReference>
<dbReference type="Pfam" id="PF12851">
    <property type="entry name" value="Tet_JBP"/>
    <property type="match status" value="1"/>
</dbReference>
<keyword evidence="3" id="KW-0223">Dioxygenase</keyword>
<keyword evidence="4" id="KW-0560">Oxidoreductase</keyword>
<dbReference type="GO" id="GO:0051213">
    <property type="term" value="F:dioxygenase activity"/>
    <property type="evidence" value="ECO:0007669"/>
    <property type="project" value="UniProtKB-KW"/>
</dbReference>
<keyword evidence="8" id="KW-1185">Reference proteome</keyword>
<evidence type="ECO:0000256" key="1">
    <source>
        <dbReference type="ARBA" id="ARBA00001954"/>
    </source>
</evidence>
<dbReference type="OMA" id="KASCSIR"/>
<protein>
    <recommendedName>
        <fullName evidence="6">2OGFeDO JBP1/TET oxygenase domain-containing protein</fullName>
    </recommendedName>
</protein>
<evidence type="ECO:0000313" key="7">
    <source>
        <dbReference type="EMBL" id="EIW73919.1"/>
    </source>
</evidence>
<dbReference type="Gene3D" id="3.60.130.30">
    <property type="match status" value="1"/>
</dbReference>
<evidence type="ECO:0000259" key="6">
    <source>
        <dbReference type="Pfam" id="PF12851"/>
    </source>
</evidence>
<gene>
    <name evidence="7" type="ORF">CONPUDRAFT_68165</name>
</gene>
<dbReference type="InterPro" id="IPR024779">
    <property type="entry name" value="2OGFeDO_JBP1/TET_oxygenase_dom"/>
</dbReference>
<dbReference type="OrthoDB" id="2692579at2759"/>
<accession>R7SFQ3</accession>
<proteinExistence type="predicted"/>
<keyword evidence="2" id="KW-0479">Metal-binding</keyword>
<dbReference type="GeneID" id="19208623"/>
<evidence type="ECO:0000256" key="3">
    <source>
        <dbReference type="ARBA" id="ARBA00022964"/>
    </source>
</evidence>
<dbReference type="GO" id="GO:0046872">
    <property type="term" value="F:metal ion binding"/>
    <property type="evidence" value="ECO:0007669"/>
    <property type="project" value="UniProtKB-KW"/>
</dbReference>
<feature type="non-terminal residue" evidence="7">
    <location>
        <position position="1"/>
    </location>
</feature>
<dbReference type="Proteomes" id="UP000053558">
    <property type="component" value="Unassembled WGS sequence"/>
</dbReference>
<evidence type="ECO:0000256" key="5">
    <source>
        <dbReference type="ARBA" id="ARBA00023004"/>
    </source>
</evidence>
<dbReference type="KEGG" id="cput:CONPUDRAFT_68165"/>
<dbReference type="RefSeq" id="XP_007775899.1">
    <property type="nucleotide sequence ID" value="XM_007777709.1"/>
</dbReference>